<dbReference type="GO" id="GO:0005524">
    <property type="term" value="F:ATP binding"/>
    <property type="evidence" value="ECO:0007669"/>
    <property type="project" value="UniProtKB-KW"/>
</dbReference>
<evidence type="ECO:0000259" key="5">
    <source>
        <dbReference type="PROSITE" id="PS51328"/>
    </source>
</evidence>
<dbReference type="InterPro" id="IPR050528">
    <property type="entry name" value="L-type_Lectin-RKs"/>
</dbReference>
<dbReference type="Gene3D" id="3.30.200.20">
    <property type="entry name" value="Phosphorylase Kinase, domain 1"/>
    <property type="match status" value="1"/>
</dbReference>
<feature type="transmembrane region" description="Helical" evidence="4">
    <location>
        <begin position="38"/>
        <end position="59"/>
    </location>
</feature>
<protein>
    <recommendedName>
        <fullName evidence="5">L-type lectin-like domain-containing protein</fullName>
    </recommendedName>
</protein>
<dbReference type="SUPFAM" id="SSF49899">
    <property type="entry name" value="Concanavalin A-like lectins/glucanases"/>
    <property type="match status" value="2"/>
</dbReference>
<gene>
    <name evidence="6" type="ORF">CDL15_Pgr016412</name>
</gene>
<keyword evidence="4" id="KW-0812">Transmembrane</keyword>
<sequence>MFGFSASTGGASEVHEICSWEFNSSLPITSSNGNTWKWWIILLMVLGGVAAFALLLTFLRCIYTRFYRKSGSNKSIQEALGEEDRDRPKEYPYEKLKSATDDFAENRVLGGGSFGKVY</sequence>
<dbReference type="EMBL" id="MTKT01000807">
    <property type="protein sequence ID" value="OWM87716.1"/>
    <property type="molecule type" value="Genomic_DNA"/>
</dbReference>
<evidence type="ECO:0000256" key="4">
    <source>
        <dbReference type="SAM" id="Phobius"/>
    </source>
</evidence>
<evidence type="ECO:0000256" key="3">
    <source>
        <dbReference type="SAM" id="MobiDB-lite"/>
    </source>
</evidence>
<keyword evidence="4" id="KW-0472">Membrane</keyword>
<dbReference type="PANTHER" id="PTHR27007">
    <property type="match status" value="1"/>
</dbReference>
<name>A0A218XST1_PUNGR</name>
<dbReference type="AlphaFoldDB" id="A0A218XST1"/>
<feature type="domain" description="L-type lectin-like" evidence="5">
    <location>
        <begin position="1"/>
        <end position="25"/>
    </location>
</feature>
<dbReference type="Proteomes" id="UP000197138">
    <property type="component" value="Unassembled WGS sequence"/>
</dbReference>
<evidence type="ECO:0000256" key="2">
    <source>
        <dbReference type="ARBA" id="ARBA00022840"/>
    </source>
</evidence>
<reference evidence="7" key="1">
    <citation type="journal article" date="2017" name="Plant J.">
        <title>The pomegranate (Punica granatum L.) genome and the genomics of punicalagin biosynthesis.</title>
        <authorList>
            <person name="Qin G."/>
            <person name="Xu C."/>
            <person name="Ming R."/>
            <person name="Tang H."/>
            <person name="Guyot R."/>
            <person name="Kramer E.M."/>
            <person name="Hu Y."/>
            <person name="Yi X."/>
            <person name="Qi Y."/>
            <person name="Xu X."/>
            <person name="Gao Z."/>
            <person name="Pan H."/>
            <person name="Jian J."/>
            <person name="Tian Y."/>
            <person name="Yue Z."/>
            <person name="Xu Y."/>
        </authorList>
    </citation>
    <scope>NUCLEOTIDE SEQUENCE [LARGE SCALE GENOMIC DNA]</scope>
    <source>
        <strain evidence="7">cv. Dabenzi</strain>
    </source>
</reference>
<keyword evidence="2" id="KW-0067">ATP-binding</keyword>
<proteinExistence type="predicted"/>
<accession>A0A218XST1</accession>
<keyword evidence="4" id="KW-1133">Transmembrane helix</keyword>
<evidence type="ECO:0000256" key="1">
    <source>
        <dbReference type="ARBA" id="ARBA00022741"/>
    </source>
</evidence>
<feature type="region of interest" description="Disordered" evidence="3">
    <location>
        <begin position="72"/>
        <end position="91"/>
    </location>
</feature>
<dbReference type="GO" id="GO:0016020">
    <property type="term" value="C:membrane"/>
    <property type="evidence" value="ECO:0007669"/>
    <property type="project" value="InterPro"/>
</dbReference>
<feature type="compositionally biased region" description="Basic and acidic residues" evidence="3">
    <location>
        <begin position="82"/>
        <end position="91"/>
    </location>
</feature>
<dbReference type="InterPro" id="IPR005052">
    <property type="entry name" value="Lectin_leg"/>
</dbReference>
<comment type="caution">
    <text evidence="6">The sequence shown here is derived from an EMBL/GenBank/DDBJ whole genome shotgun (WGS) entry which is preliminary data.</text>
</comment>
<organism evidence="6 7">
    <name type="scientific">Punica granatum</name>
    <name type="common">Pomegranate</name>
    <dbReference type="NCBI Taxonomy" id="22663"/>
    <lineage>
        <taxon>Eukaryota</taxon>
        <taxon>Viridiplantae</taxon>
        <taxon>Streptophyta</taxon>
        <taxon>Embryophyta</taxon>
        <taxon>Tracheophyta</taxon>
        <taxon>Spermatophyta</taxon>
        <taxon>Magnoliopsida</taxon>
        <taxon>eudicotyledons</taxon>
        <taxon>Gunneridae</taxon>
        <taxon>Pentapetalae</taxon>
        <taxon>rosids</taxon>
        <taxon>malvids</taxon>
        <taxon>Myrtales</taxon>
        <taxon>Lythraceae</taxon>
        <taxon>Punica</taxon>
    </lineage>
</organism>
<evidence type="ECO:0000313" key="6">
    <source>
        <dbReference type="EMBL" id="OWM87716.1"/>
    </source>
</evidence>
<dbReference type="Gene3D" id="2.60.120.200">
    <property type="match status" value="1"/>
</dbReference>
<evidence type="ECO:0000313" key="7">
    <source>
        <dbReference type="Proteomes" id="UP000197138"/>
    </source>
</evidence>
<keyword evidence="1" id="KW-0547">Nucleotide-binding</keyword>
<dbReference type="PROSITE" id="PS51328">
    <property type="entry name" value="L_LECTIN_LIKE"/>
    <property type="match status" value="1"/>
</dbReference>
<dbReference type="InterPro" id="IPR013320">
    <property type="entry name" value="ConA-like_dom_sf"/>
</dbReference>